<dbReference type="Pfam" id="PF00106">
    <property type="entry name" value="adh_short"/>
    <property type="match status" value="1"/>
</dbReference>
<sequence>MTTSWALVTGASAGLGKQFALQLAAKGQAVLLVARREAQLKELQSHIKAAHQVECEYLALDLSEPDANQTLFDHSQQNNWQIDTLINNAGYGVPGDFDAVDWQTHQDMLQVMLTSVIELCHLYYPLMKQRQQGQIINVSSLAGLTPATAGHTLYGAVKAFLVKFSQSLHLEASDHGVHVTALCPGFTYTEFHDVNGTRKMVSTMSKKLWMSAEDVVSQGLQAVNDNQAVYINGWRNRLIARLCKLLPESLVRYLMKGSIAKFRKR</sequence>
<comment type="similarity">
    <text evidence="1 3">Belongs to the short-chain dehydrogenases/reductases (SDR) family.</text>
</comment>
<gene>
    <name evidence="5" type="ORF">ACFODZ_04135</name>
</gene>
<dbReference type="InterPro" id="IPR057326">
    <property type="entry name" value="KR_dom"/>
</dbReference>
<dbReference type="SMART" id="SM00822">
    <property type="entry name" value="PKS_KR"/>
    <property type="match status" value="1"/>
</dbReference>
<dbReference type="CDD" id="cd05233">
    <property type="entry name" value="SDR_c"/>
    <property type="match status" value="1"/>
</dbReference>
<dbReference type="EMBL" id="JBHRTS010000002">
    <property type="protein sequence ID" value="MFC3193430.1"/>
    <property type="molecule type" value="Genomic_DNA"/>
</dbReference>
<dbReference type="PANTHER" id="PTHR44196">
    <property type="entry name" value="DEHYDROGENASE/REDUCTASE SDR FAMILY MEMBER 7B"/>
    <property type="match status" value="1"/>
</dbReference>
<dbReference type="Proteomes" id="UP001595533">
    <property type="component" value="Unassembled WGS sequence"/>
</dbReference>
<dbReference type="GO" id="GO:0016491">
    <property type="term" value="F:oxidoreductase activity"/>
    <property type="evidence" value="ECO:0007669"/>
    <property type="project" value="UniProtKB-KW"/>
</dbReference>
<dbReference type="PIRSF" id="PIRSF000126">
    <property type="entry name" value="11-beta-HSD1"/>
    <property type="match status" value="1"/>
</dbReference>
<reference evidence="6" key="1">
    <citation type="journal article" date="2019" name="Int. J. Syst. Evol. Microbiol.">
        <title>The Global Catalogue of Microorganisms (GCM) 10K type strain sequencing project: providing services to taxonomists for standard genome sequencing and annotation.</title>
        <authorList>
            <consortium name="The Broad Institute Genomics Platform"/>
            <consortium name="The Broad Institute Genome Sequencing Center for Infectious Disease"/>
            <person name="Wu L."/>
            <person name="Ma J."/>
        </authorList>
    </citation>
    <scope>NUCLEOTIDE SEQUENCE [LARGE SCALE GENOMIC DNA]</scope>
    <source>
        <strain evidence="6">KCTC 42953</strain>
    </source>
</reference>
<dbReference type="SUPFAM" id="SSF51735">
    <property type="entry name" value="NAD(P)-binding Rossmann-fold domains"/>
    <property type="match status" value="1"/>
</dbReference>
<keyword evidence="2 5" id="KW-0560">Oxidoreductase</keyword>
<dbReference type="InterPro" id="IPR036291">
    <property type="entry name" value="NAD(P)-bd_dom_sf"/>
</dbReference>
<proteinExistence type="inferred from homology"/>
<feature type="domain" description="Ketoreductase" evidence="4">
    <location>
        <begin position="4"/>
        <end position="185"/>
    </location>
</feature>
<organism evidence="5 6">
    <name type="scientific">Marinicella sediminis</name>
    <dbReference type="NCBI Taxonomy" id="1792834"/>
    <lineage>
        <taxon>Bacteria</taxon>
        <taxon>Pseudomonadati</taxon>
        <taxon>Pseudomonadota</taxon>
        <taxon>Gammaproteobacteria</taxon>
        <taxon>Lysobacterales</taxon>
        <taxon>Marinicellaceae</taxon>
        <taxon>Marinicella</taxon>
    </lineage>
</organism>
<evidence type="ECO:0000259" key="4">
    <source>
        <dbReference type="SMART" id="SM00822"/>
    </source>
</evidence>
<evidence type="ECO:0000313" key="6">
    <source>
        <dbReference type="Proteomes" id="UP001595533"/>
    </source>
</evidence>
<evidence type="ECO:0000256" key="1">
    <source>
        <dbReference type="ARBA" id="ARBA00006484"/>
    </source>
</evidence>
<dbReference type="EC" id="1.-.-.-" evidence="5"/>
<dbReference type="PRINTS" id="PR00081">
    <property type="entry name" value="GDHRDH"/>
</dbReference>
<dbReference type="Gene3D" id="3.40.50.720">
    <property type="entry name" value="NAD(P)-binding Rossmann-like Domain"/>
    <property type="match status" value="1"/>
</dbReference>
<name>A0ABV7J5K8_9GAMM</name>
<dbReference type="PANTHER" id="PTHR44196:SF2">
    <property type="entry name" value="SHORT-CHAIN DEHYDROGENASE-RELATED"/>
    <property type="match status" value="1"/>
</dbReference>
<comment type="caution">
    <text evidence="5">The sequence shown here is derived from an EMBL/GenBank/DDBJ whole genome shotgun (WGS) entry which is preliminary data.</text>
</comment>
<dbReference type="RefSeq" id="WP_077410181.1">
    <property type="nucleotide sequence ID" value="NZ_JBHRTS010000002.1"/>
</dbReference>
<accession>A0ABV7J5K8</accession>
<dbReference type="InterPro" id="IPR002347">
    <property type="entry name" value="SDR_fam"/>
</dbReference>
<evidence type="ECO:0000256" key="3">
    <source>
        <dbReference type="RuleBase" id="RU000363"/>
    </source>
</evidence>
<keyword evidence="6" id="KW-1185">Reference proteome</keyword>
<evidence type="ECO:0000256" key="2">
    <source>
        <dbReference type="ARBA" id="ARBA00023002"/>
    </source>
</evidence>
<protein>
    <submittedName>
        <fullName evidence="5">SDR family NAD(P)-dependent oxidoreductase</fullName>
        <ecNumber evidence="5">1.-.-.-</ecNumber>
    </submittedName>
</protein>
<dbReference type="PRINTS" id="PR00080">
    <property type="entry name" value="SDRFAMILY"/>
</dbReference>
<evidence type="ECO:0000313" key="5">
    <source>
        <dbReference type="EMBL" id="MFC3193430.1"/>
    </source>
</evidence>